<organism evidence="1 2">
    <name type="scientific">Melia azedarach</name>
    <name type="common">Chinaberry tree</name>
    <dbReference type="NCBI Taxonomy" id="155640"/>
    <lineage>
        <taxon>Eukaryota</taxon>
        <taxon>Viridiplantae</taxon>
        <taxon>Streptophyta</taxon>
        <taxon>Embryophyta</taxon>
        <taxon>Tracheophyta</taxon>
        <taxon>Spermatophyta</taxon>
        <taxon>Magnoliopsida</taxon>
        <taxon>eudicotyledons</taxon>
        <taxon>Gunneridae</taxon>
        <taxon>Pentapetalae</taxon>
        <taxon>rosids</taxon>
        <taxon>malvids</taxon>
        <taxon>Sapindales</taxon>
        <taxon>Meliaceae</taxon>
        <taxon>Melia</taxon>
    </lineage>
</organism>
<dbReference type="EMBL" id="CM051394">
    <property type="protein sequence ID" value="KAJ4729020.1"/>
    <property type="molecule type" value="Genomic_DNA"/>
</dbReference>
<dbReference type="Proteomes" id="UP001164539">
    <property type="component" value="Chromosome 1"/>
</dbReference>
<proteinExistence type="predicted"/>
<reference evidence="1 2" key="1">
    <citation type="journal article" date="2023" name="Science">
        <title>Complex scaffold remodeling in plant triterpene biosynthesis.</title>
        <authorList>
            <person name="De La Pena R."/>
            <person name="Hodgson H."/>
            <person name="Liu J.C."/>
            <person name="Stephenson M.J."/>
            <person name="Martin A.C."/>
            <person name="Owen C."/>
            <person name="Harkess A."/>
            <person name="Leebens-Mack J."/>
            <person name="Jimenez L.E."/>
            <person name="Osbourn A."/>
            <person name="Sattely E.S."/>
        </authorList>
    </citation>
    <scope>NUCLEOTIDE SEQUENCE [LARGE SCALE GENOMIC DNA]</scope>
    <source>
        <strain evidence="2">cv. JPN11</strain>
        <tissue evidence="1">Leaf</tissue>
    </source>
</reference>
<protein>
    <submittedName>
        <fullName evidence="1">VQ motif containing protein</fullName>
    </submittedName>
</protein>
<gene>
    <name evidence="1" type="ORF">OWV82_001868</name>
</gene>
<evidence type="ECO:0000313" key="1">
    <source>
        <dbReference type="EMBL" id="KAJ4729020.1"/>
    </source>
</evidence>
<comment type="caution">
    <text evidence="1">The sequence shown here is derived from an EMBL/GenBank/DDBJ whole genome shotgun (WGS) entry which is preliminary data.</text>
</comment>
<name>A0ACC1YZ88_MELAZ</name>
<accession>A0ACC1YZ88</accession>
<sequence length="206" mass="23075">MGKRVVSQASLKISKNHSEKTKKKQQLNSLIQVLRPKVYITDSSSFKTLVQELTGNGISSSSSSSPTPPTAHDPQPQAVIDHGGDPEISSSCMETFSDTSLDSFEPRSYYYNYPLSSCSAEEGLSNKYDTVYNQMFLEETTASVEYLLMNNHHHQQRAELLEYQELDSWLLDMEPADAAYSSCNIVSAHQIQQEVSIYDYELSGLI</sequence>
<evidence type="ECO:0000313" key="2">
    <source>
        <dbReference type="Proteomes" id="UP001164539"/>
    </source>
</evidence>
<keyword evidence="2" id="KW-1185">Reference proteome</keyword>